<accession>A0A7Z7BB44</accession>
<evidence type="ECO:0000313" key="1">
    <source>
        <dbReference type="EMBL" id="SDI51508.1"/>
    </source>
</evidence>
<sequence length="64" mass="6992">MVVNIGAALKAIGDRSMRALTNGEQFFFVVLLKRLLTNAEPQSVAVVEDVASQRAGVAFLRDMR</sequence>
<comment type="caution">
    <text evidence="1">The sequence shown here is derived from an EMBL/GenBank/DDBJ whole genome shotgun (WGS) entry which is preliminary data.</text>
</comment>
<evidence type="ECO:0000313" key="2">
    <source>
        <dbReference type="Proteomes" id="UP000198900"/>
    </source>
</evidence>
<name>A0A7Z7BB44_9BURK</name>
<gene>
    <name evidence="1" type="ORF">SAMN04487926_118109</name>
</gene>
<dbReference type="AlphaFoldDB" id="A0A7Z7BB44"/>
<keyword evidence="2" id="KW-1185">Reference proteome</keyword>
<protein>
    <submittedName>
        <fullName evidence="1">Uncharacterized protein</fullName>
    </submittedName>
</protein>
<dbReference type="EMBL" id="FNDI01000018">
    <property type="protein sequence ID" value="SDI51508.1"/>
    <property type="molecule type" value="Genomic_DNA"/>
</dbReference>
<reference evidence="1" key="1">
    <citation type="submission" date="2016-10" db="EMBL/GenBank/DDBJ databases">
        <authorList>
            <person name="Varghese N."/>
            <person name="Submissions S."/>
        </authorList>
    </citation>
    <scope>NUCLEOTIDE SEQUENCE [LARGE SCALE GENOMIC DNA]</scope>
    <source>
        <strain evidence="1">YR281</strain>
    </source>
</reference>
<proteinExistence type="predicted"/>
<dbReference type="Proteomes" id="UP000198900">
    <property type="component" value="Unassembled WGS sequence"/>
</dbReference>
<organism evidence="1 2">
    <name type="scientific">Paraburkholderia steynii</name>
    <dbReference type="NCBI Taxonomy" id="1245441"/>
    <lineage>
        <taxon>Bacteria</taxon>
        <taxon>Pseudomonadati</taxon>
        <taxon>Pseudomonadota</taxon>
        <taxon>Betaproteobacteria</taxon>
        <taxon>Burkholderiales</taxon>
        <taxon>Burkholderiaceae</taxon>
        <taxon>Paraburkholderia</taxon>
    </lineage>
</organism>